<proteinExistence type="predicted"/>
<dbReference type="AlphaFoldDB" id="A0A6V8SH36"/>
<name>A0A6V8SH36_9CLOT</name>
<feature type="region of interest" description="Disordered" evidence="1">
    <location>
        <begin position="1"/>
        <end position="47"/>
    </location>
</feature>
<accession>A0A6V8SH36</accession>
<keyword evidence="3" id="KW-1185">Reference proteome</keyword>
<dbReference type="EMBL" id="BLZR01000001">
    <property type="protein sequence ID" value="GFP76036.1"/>
    <property type="molecule type" value="Genomic_DNA"/>
</dbReference>
<evidence type="ECO:0000313" key="3">
    <source>
        <dbReference type="Proteomes" id="UP000580568"/>
    </source>
</evidence>
<feature type="compositionally biased region" description="Basic and acidic residues" evidence="1">
    <location>
        <begin position="10"/>
        <end position="23"/>
    </location>
</feature>
<sequence length="47" mass="5408">MTQKLGKNNRTGEKSYYRNRDNKSAANPVNAEFNENTSMPVKHLPKQ</sequence>
<gene>
    <name evidence="2" type="ORF">bsdtw1_02130</name>
</gene>
<evidence type="ECO:0000313" key="2">
    <source>
        <dbReference type="EMBL" id="GFP76036.1"/>
    </source>
</evidence>
<reference evidence="2 3" key="1">
    <citation type="submission" date="2020-07" db="EMBL/GenBank/DDBJ databases">
        <title>A new beta-1,3-glucan-decomposing anaerobic bacterium isolated from anoxic soil subjected to biological soil disinfestation.</title>
        <authorList>
            <person name="Ueki A."/>
            <person name="Tonouchi A."/>
        </authorList>
    </citation>
    <scope>NUCLEOTIDE SEQUENCE [LARGE SCALE GENOMIC DNA]</scope>
    <source>
        <strain evidence="2 3">TW1</strain>
    </source>
</reference>
<evidence type="ECO:0000256" key="1">
    <source>
        <dbReference type="SAM" id="MobiDB-lite"/>
    </source>
</evidence>
<dbReference type="RefSeq" id="WP_183277496.1">
    <property type="nucleotide sequence ID" value="NZ_BLZR01000001.1"/>
</dbReference>
<comment type="caution">
    <text evidence="2">The sequence shown here is derived from an EMBL/GenBank/DDBJ whole genome shotgun (WGS) entry which is preliminary data.</text>
</comment>
<dbReference type="Proteomes" id="UP000580568">
    <property type="component" value="Unassembled WGS sequence"/>
</dbReference>
<protein>
    <submittedName>
        <fullName evidence="2">Uncharacterized protein</fullName>
    </submittedName>
</protein>
<organism evidence="2 3">
    <name type="scientific">Clostridium fungisolvens</name>
    <dbReference type="NCBI Taxonomy" id="1604897"/>
    <lineage>
        <taxon>Bacteria</taxon>
        <taxon>Bacillati</taxon>
        <taxon>Bacillota</taxon>
        <taxon>Clostridia</taxon>
        <taxon>Eubacteriales</taxon>
        <taxon>Clostridiaceae</taxon>
        <taxon>Clostridium</taxon>
    </lineage>
</organism>